<dbReference type="GO" id="GO:0043709">
    <property type="term" value="P:cell adhesion involved in single-species biofilm formation"/>
    <property type="evidence" value="ECO:0007669"/>
    <property type="project" value="TreeGrafter"/>
</dbReference>
<accession>A0A178MHT3</accession>
<reference evidence="4 5" key="1">
    <citation type="submission" date="2016-04" db="EMBL/GenBank/DDBJ databases">
        <title>Draft genome sequence of freshwater magnetotactic bacteria Magnetospirillum marisnigri SP-1 and Magnetospirillum moscoviense BB-1.</title>
        <authorList>
            <person name="Koziaeva V."/>
            <person name="Dziuba M.V."/>
            <person name="Ivanov T.M."/>
            <person name="Kuznetsov B."/>
            <person name="Grouzdev D.S."/>
        </authorList>
    </citation>
    <scope>NUCLEOTIDE SEQUENCE [LARGE SCALE GENOMIC DNA]</scope>
    <source>
        <strain evidence="4 5">SP-1</strain>
    </source>
</reference>
<protein>
    <recommendedName>
        <fullName evidence="1">diguanylate cyclase</fullName>
        <ecNumber evidence="1">2.7.7.65</ecNumber>
    </recommendedName>
</protein>
<keyword evidence="5" id="KW-1185">Reference proteome</keyword>
<sequence>MQKQGVTIGSSMDAVITPESVLSSVVRITEQRSQQHLEDSLVATLADLADLPFCAICRPTQTAAGIFIDYVAIKAAPGQDVPESMAEIGNDMLLLQCMATGGSHDMVLPDGAIRRAQAVVDDRGTVCAFLVTVSAPEQAGKQALVDGFAAIYRNYLAILRDAARDTLTGLKNRKTFDENFSRIVASSRHFELPYAGDRRNSHLDGDHHWLGMIDIDHFKRVNDSFGHVFGDEVLLLLAALMRKAFRGEDLLFRFGGEEFVVMLAPTTFANAQAVFDRFRATVASFPFPQVGKVTVSIGFVRIQSDDLPSVVIGNADKALYYAKEHGRDQVCSYEQLIDEGGLSVERRAGDDIELFA</sequence>
<dbReference type="FunFam" id="3.30.70.270:FF:000001">
    <property type="entry name" value="Diguanylate cyclase domain protein"/>
    <property type="match status" value="1"/>
</dbReference>
<name>A0A178MHT3_9PROT</name>
<dbReference type="Proteomes" id="UP000078428">
    <property type="component" value="Unassembled WGS sequence"/>
</dbReference>
<dbReference type="Gene3D" id="3.30.70.270">
    <property type="match status" value="1"/>
</dbReference>
<proteinExistence type="predicted"/>
<dbReference type="SUPFAM" id="SSF55073">
    <property type="entry name" value="Nucleotide cyclase"/>
    <property type="match status" value="1"/>
</dbReference>
<dbReference type="CDD" id="cd01949">
    <property type="entry name" value="GGDEF"/>
    <property type="match status" value="1"/>
</dbReference>
<gene>
    <name evidence="4" type="ORF">A6A04_05360</name>
</gene>
<dbReference type="GO" id="GO:0005886">
    <property type="term" value="C:plasma membrane"/>
    <property type="evidence" value="ECO:0007669"/>
    <property type="project" value="TreeGrafter"/>
</dbReference>
<dbReference type="AlphaFoldDB" id="A0A178MHT3"/>
<organism evidence="4 5">
    <name type="scientific">Paramagnetospirillum marisnigri</name>
    <dbReference type="NCBI Taxonomy" id="1285242"/>
    <lineage>
        <taxon>Bacteria</taxon>
        <taxon>Pseudomonadati</taxon>
        <taxon>Pseudomonadota</taxon>
        <taxon>Alphaproteobacteria</taxon>
        <taxon>Rhodospirillales</taxon>
        <taxon>Magnetospirillaceae</taxon>
        <taxon>Paramagnetospirillum</taxon>
    </lineage>
</organism>
<dbReference type="NCBIfam" id="TIGR00254">
    <property type="entry name" value="GGDEF"/>
    <property type="match status" value="1"/>
</dbReference>
<dbReference type="STRING" id="1285242.A6A04_05360"/>
<dbReference type="GO" id="GO:1902201">
    <property type="term" value="P:negative regulation of bacterial-type flagellum-dependent cell motility"/>
    <property type="evidence" value="ECO:0007669"/>
    <property type="project" value="TreeGrafter"/>
</dbReference>
<comment type="caution">
    <text evidence="4">The sequence shown here is derived from an EMBL/GenBank/DDBJ whole genome shotgun (WGS) entry which is preliminary data.</text>
</comment>
<feature type="domain" description="GGDEF" evidence="3">
    <location>
        <begin position="206"/>
        <end position="335"/>
    </location>
</feature>
<dbReference type="SMART" id="SM00267">
    <property type="entry name" value="GGDEF"/>
    <property type="match status" value="1"/>
</dbReference>
<dbReference type="InterPro" id="IPR029787">
    <property type="entry name" value="Nucleotide_cyclase"/>
</dbReference>
<dbReference type="InterPro" id="IPR050469">
    <property type="entry name" value="Diguanylate_Cyclase"/>
</dbReference>
<dbReference type="Pfam" id="PF00990">
    <property type="entry name" value="GGDEF"/>
    <property type="match status" value="1"/>
</dbReference>
<dbReference type="InterPro" id="IPR043128">
    <property type="entry name" value="Rev_trsase/Diguanyl_cyclase"/>
</dbReference>
<evidence type="ECO:0000313" key="5">
    <source>
        <dbReference type="Proteomes" id="UP000078428"/>
    </source>
</evidence>
<dbReference type="PANTHER" id="PTHR45138">
    <property type="entry name" value="REGULATORY COMPONENTS OF SENSORY TRANSDUCTION SYSTEM"/>
    <property type="match status" value="1"/>
</dbReference>
<dbReference type="InterPro" id="IPR000160">
    <property type="entry name" value="GGDEF_dom"/>
</dbReference>
<dbReference type="PANTHER" id="PTHR45138:SF9">
    <property type="entry name" value="DIGUANYLATE CYCLASE DGCM-RELATED"/>
    <property type="match status" value="1"/>
</dbReference>
<evidence type="ECO:0000256" key="1">
    <source>
        <dbReference type="ARBA" id="ARBA00012528"/>
    </source>
</evidence>
<dbReference type="PROSITE" id="PS50887">
    <property type="entry name" value="GGDEF"/>
    <property type="match status" value="1"/>
</dbReference>
<evidence type="ECO:0000256" key="2">
    <source>
        <dbReference type="ARBA" id="ARBA00034247"/>
    </source>
</evidence>
<dbReference type="EMBL" id="LWQT01000077">
    <property type="protein sequence ID" value="OAN48179.1"/>
    <property type="molecule type" value="Genomic_DNA"/>
</dbReference>
<evidence type="ECO:0000313" key="4">
    <source>
        <dbReference type="EMBL" id="OAN48179.1"/>
    </source>
</evidence>
<comment type="catalytic activity">
    <reaction evidence="2">
        <text>2 GTP = 3',3'-c-di-GMP + 2 diphosphate</text>
        <dbReference type="Rhea" id="RHEA:24898"/>
        <dbReference type="ChEBI" id="CHEBI:33019"/>
        <dbReference type="ChEBI" id="CHEBI:37565"/>
        <dbReference type="ChEBI" id="CHEBI:58805"/>
        <dbReference type="EC" id="2.7.7.65"/>
    </reaction>
</comment>
<dbReference type="GO" id="GO:0052621">
    <property type="term" value="F:diguanylate cyclase activity"/>
    <property type="evidence" value="ECO:0007669"/>
    <property type="project" value="UniProtKB-EC"/>
</dbReference>
<evidence type="ECO:0000259" key="3">
    <source>
        <dbReference type="PROSITE" id="PS50887"/>
    </source>
</evidence>
<dbReference type="EC" id="2.7.7.65" evidence="1"/>